<evidence type="ECO:0000256" key="6">
    <source>
        <dbReference type="ARBA" id="ARBA00012487"/>
    </source>
</evidence>
<organism evidence="20 21">
    <name type="scientific">Artemia franciscana</name>
    <name type="common">Brine shrimp</name>
    <name type="synonym">Artemia sanfranciscana</name>
    <dbReference type="NCBI Taxonomy" id="6661"/>
    <lineage>
        <taxon>Eukaryota</taxon>
        <taxon>Metazoa</taxon>
        <taxon>Ecdysozoa</taxon>
        <taxon>Arthropoda</taxon>
        <taxon>Crustacea</taxon>
        <taxon>Branchiopoda</taxon>
        <taxon>Anostraca</taxon>
        <taxon>Artemiidae</taxon>
        <taxon>Artemia</taxon>
    </lineage>
</organism>
<evidence type="ECO:0000256" key="15">
    <source>
        <dbReference type="ARBA" id="ARBA00023136"/>
    </source>
</evidence>
<keyword evidence="17" id="KW-1208">Phospholipid metabolism</keyword>
<dbReference type="EC" id="2.7.7.41" evidence="6"/>
<keyword evidence="10" id="KW-0548">Nucleotidyltransferase</keyword>
<keyword evidence="16" id="KW-0594">Phospholipid biosynthesis</keyword>
<dbReference type="Pfam" id="PF09139">
    <property type="entry name" value="Tam41_Mmp37"/>
    <property type="match status" value="1"/>
</dbReference>
<comment type="caution">
    <text evidence="20">The sequence shown here is derived from an EMBL/GenBank/DDBJ whole genome shotgun (WGS) entry which is preliminary data.</text>
</comment>
<evidence type="ECO:0000313" key="21">
    <source>
        <dbReference type="Proteomes" id="UP001187531"/>
    </source>
</evidence>
<comment type="subcellular location">
    <subcellularLocation>
        <location evidence="2">Mitochondrion inner membrane</location>
        <topology evidence="2">Peripheral membrane protein</topology>
        <orientation evidence="2">Matrix side</orientation>
    </subcellularLocation>
</comment>
<evidence type="ECO:0000256" key="16">
    <source>
        <dbReference type="ARBA" id="ARBA00023209"/>
    </source>
</evidence>
<evidence type="ECO:0000256" key="7">
    <source>
        <dbReference type="ARBA" id="ARBA00018337"/>
    </source>
</evidence>
<accession>A0AA88IIA6</accession>
<evidence type="ECO:0000256" key="11">
    <source>
        <dbReference type="ARBA" id="ARBA00022792"/>
    </source>
</evidence>
<dbReference type="GO" id="GO:0032049">
    <property type="term" value="P:cardiolipin biosynthetic process"/>
    <property type="evidence" value="ECO:0007669"/>
    <property type="project" value="InterPro"/>
</dbReference>
<dbReference type="GO" id="GO:0004605">
    <property type="term" value="F:phosphatidate cytidylyltransferase activity"/>
    <property type="evidence" value="ECO:0007669"/>
    <property type="project" value="UniProtKB-EC"/>
</dbReference>
<evidence type="ECO:0000313" key="20">
    <source>
        <dbReference type="EMBL" id="KAK2727854.1"/>
    </source>
</evidence>
<evidence type="ECO:0000256" key="5">
    <source>
        <dbReference type="ARBA" id="ARBA00005458"/>
    </source>
</evidence>
<keyword evidence="8" id="KW-0444">Lipid biosynthesis</keyword>
<evidence type="ECO:0000256" key="9">
    <source>
        <dbReference type="ARBA" id="ARBA00022679"/>
    </source>
</evidence>
<dbReference type="Proteomes" id="UP001187531">
    <property type="component" value="Unassembled WGS sequence"/>
</dbReference>
<evidence type="ECO:0000256" key="4">
    <source>
        <dbReference type="ARBA" id="ARBA00005189"/>
    </source>
</evidence>
<feature type="non-terminal residue" evidence="20">
    <location>
        <position position="1"/>
    </location>
</feature>
<dbReference type="InterPro" id="IPR015222">
    <property type="entry name" value="Tam41"/>
</dbReference>
<evidence type="ECO:0000256" key="2">
    <source>
        <dbReference type="ARBA" id="ARBA00004443"/>
    </source>
</evidence>
<keyword evidence="13" id="KW-0443">Lipid metabolism</keyword>
<dbReference type="AlphaFoldDB" id="A0AA88IIA6"/>
<keyword evidence="11" id="KW-0999">Mitochondrion inner membrane</keyword>
<name>A0AA88IIA6_ARTSF</name>
<dbReference type="GO" id="GO:0005743">
    <property type="term" value="C:mitochondrial inner membrane"/>
    <property type="evidence" value="ECO:0007669"/>
    <property type="project" value="UniProtKB-SubCell"/>
</dbReference>
<comment type="similarity">
    <text evidence="5">Belongs to the TAM41 family.</text>
</comment>
<keyword evidence="15" id="KW-0472">Membrane</keyword>
<evidence type="ECO:0000256" key="13">
    <source>
        <dbReference type="ARBA" id="ARBA00023098"/>
    </source>
</evidence>
<dbReference type="PIRSF" id="PIRSF028840">
    <property type="entry name" value="Mmp37"/>
    <property type="match status" value="1"/>
</dbReference>
<evidence type="ECO:0000256" key="14">
    <source>
        <dbReference type="ARBA" id="ARBA00023128"/>
    </source>
</evidence>
<gene>
    <name evidence="20" type="ORF">QYM36_008364</name>
</gene>
<evidence type="ECO:0000256" key="18">
    <source>
        <dbReference type="ARBA" id="ARBA00029893"/>
    </source>
</evidence>
<dbReference type="PANTHER" id="PTHR13619">
    <property type="entry name" value="PHOSPHATIDATE CYTIDYLYLTRANSFERASE, MITOCHONDRIAL"/>
    <property type="match status" value="1"/>
</dbReference>
<keyword evidence="9" id="KW-0808">Transferase</keyword>
<proteinExistence type="inferred from homology"/>
<comment type="cofactor">
    <cofactor evidence="1">
        <name>Mg(2+)</name>
        <dbReference type="ChEBI" id="CHEBI:18420"/>
    </cofactor>
</comment>
<evidence type="ECO:0000256" key="10">
    <source>
        <dbReference type="ARBA" id="ARBA00022695"/>
    </source>
</evidence>
<dbReference type="GO" id="GO:0016024">
    <property type="term" value="P:CDP-diacylglycerol biosynthetic process"/>
    <property type="evidence" value="ECO:0007669"/>
    <property type="project" value="TreeGrafter"/>
</dbReference>
<protein>
    <recommendedName>
        <fullName evidence="7">Phosphatidate cytidylyltransferase, mitochondrial</fullName>
        <ecNumber evidence="6">2.7.7.41</ecNumber>
    </recommendedName>
    <alternativeName>
        <fullName evidence="18">CDP-diacylglycerol synthase</fullName>
    </alternativeName>
    <alternativeName>
        <fullName evidence="19">Mitochondrial translocator assembly and maintenance protein 41 homolog</fullName>
    </alternativeName>
</protein>
<comment type="pathway">
    <text evidence="4">Lipid metabolism.</text>
</comment>
<dbReference type="PANTHER" id="PTHR13619:SF0">
    <property type="entry name" value="PHOSPHATIDATE CYTIDYLYLTRANSFERASE, MITOCHONDRIAL"/>
    <property type="match status" value="1"/>
</dbReference>
<keyword evidence="12" id="KW-0460">Magnesium</keyword>
<evidence type="ECO:0000256" key="1">
    <source>
        <dbReference type="ARBA" id="ARBA00001946"/>
    </source>
</evidence>
<evidence type="ECO:0000256" key="3">
    <source>
        <dbReference type="ARBA" id="ARBA00005119"/>
    </source>
</evidence>
<comment type="pathway">
    <text evidence="3">Phospholipid metabolism; CDP-diacylglycerol biosynthesis; CDP-diacylglycerol from sn-glycerol 3-phosphate: step 3/3.</text>
</comment>
<keyword evidence="21" id="KW-1185">Reference proteome</keyword>
<keyword evidence="14" id="KW-0496">Mitochondrion</keyword>
<reference evidence="20" key="1">
    <citation type="submission" date="2023-07" db="EMBL/GenBank/DDBJ databases">
        <title>Chromosome-level genome assembly of Artemia franciscana.</title>
        <authorList>
            <person name="Jo E."/>
        </authorList>
    </citation>
    <scope>NUCLEOTIDE SEQUENCE</scope>
    <source>
        <tissue evidence="20">Whole body</tissue>
    </source>
</reference>
<evidence type="ECO:0000256" key="8">
    <source>
        <dbReference type="ARBA" id="ARBA00022516"/>
    </source>
</evidence>
<evidence type="ECO:0000256" key="12">
    <source>
        <dbReference type="ARBA" id="ARBA00022842"/>
    </source>
</evidence>
<sequence>ILRQLGLKFRTTIQKYNKLLRTQPRVSCILKLPMAIETFKQGILPHLKLFPAGICFTFAYGSGVFKQKGHNSVKDNMVDLIFVAENPLSWHTANIERNPKHYSFLRYMGSKAVTAVQNFGAAKIYFNTLVPVNNAVIKYGVVSRESFIEDLLDWNSLYVSGRLHKPVLVLQNYDDGDIKMALEQNLYSALHASLLLLPESFTEERLYHTLASLSYRGDFRMKFGEDRSKVSNIVKCQMEHFRSLYEPVIKSLDQWVDVDFLSGKAEQDVSPSAKLYHLNLLPKTLQMGMLEEWSRDGKYHDLEDILRAAAYDTECGDLVNAEIEKIVNQSSWSQSIKGVLTAGIFKSIKYSAMKVSKMMKSLNKT</sequence>
<evidence type="ECO:0000256" key="17">
    <source>
        <dbReference type="ARBA" id="ARBA00023264"/>
    </source>
</evidence>
<dbReference type="EMBL" id="JAVRJZ010000001">
    <property type="protein sequence ID" value="KAK2727854.1"/>
    <property type="molecule type" value="Genomic_DNA"/>
</dbReference>
<evidence type="ECO:0000256" key="19">
    <source>
        <dbReference type="ARBA" id="ARBA00031502"/>
    </source>
</evidence>